<keyword evidence="1" id="KW-0472">Membrane</keyword>
<name>A0A1Q9ENG0_SYMMI</name>
<keyword evidence="1" id="KW-0812">Transmembrane</keyword>
<protein>
    <submittedName>
        <fullName evidence="2">Uncharacterized protein</fullName>
    </submittedName>
</protein>
<evidence type="ECO:0000313" key="3">
    <source>
        <dbReference type="Proteomes" id="UP000186817"/>
    </source>
</evidence>
<organism evidence="2 3">
    <name type="scientific">Symbiodinium microadriaticum</name>
    <name type="common">Dinoflagellate</name>
    <name type="synonym">Zooxanthella microadriatica</name>
    <dbReference type="NCBI Taxonomy" id="2951"/>
    <lineage>
        <taxon>Eukaryota</taxon>
        <taxon>Sar</taxon>
        <taxon>Alveolata</taxon>
        <taxon>Dinophyceae</taxon>
        <taxon>Suessiales</taxon>
        <taxon>Symbiodiniaceae</taxon>
        <taxon>Symbiodinium</taxon>
    </lineage>
</organism>
<gene>
    <name evidence="2" type="ORF">AK812_SmicGene7510</name>
</gene>
<accession>A0A1Q9ENG0</accession>
<evidence type="ECO:0000313" key="2">
    <source>
        <dbReference type="EMBL" id="OLQ08928.1"/>
    </source>
</evidence>
<reference evidence="2 3" key="1">
    <citation type="submission" date="2016-02" db="EMBL/GenBank/DDBJ databases">
        <title>Genome analysis of coral dinoflagellate symbionts highlights evolutionary adaptations to a symbiotic lifestyle.</title>
        <authorList>
            <person name="Aranda M."/>
            <person name="Li Y."/>
            <person name="Liew Y.J."/>
            <person name="Baumgarten S."/>
            <person name="Simakov O."/>
            <person name="Wilson M."/>
            <person name="Piel J."/>
            <person name="Ashoor H."/>
            <person name="Bougouffa S."/>
            <person name="Bajic V.B."/>
            <person name="Ryu T."/>
            <person name="Ravasi T."/>
            <person name="Bayer T."/>
            <person name="Micklem G."/>
            <person name="Kim H."/>
            <person name="Bhak J."/>
            <person name="Lajeunesse T.C."/>
            <person name="Voolstra C.R."/>
        </authorList>
    </citation>
    <scope>NUCLEOTIDE SEQUENCE [LARGE SCALE GENOMIC DNA]</scope>
    <source>
        <strain evidence="2 3">CCMP2467</strain>
    </source>
</reference>
<keyword evidence="3" id="KW-1185">Reference proteome</keyword>
<feature type="transmembrane region" description="Helical" evidence="1">
    <location>
        <begin position="6"/>
        <end position="25"/>
    </location>
</feature>
<proteinExistence type="predicted"/>
<sequence>MVMYTLPFTYAVLWFCSFSGIGIGLNGRANWLDNTGTTEFDNLDNVDYHLHADASFRPSDASKCFEAFAVYSVSTNMSRECKYSGCASSGYRFDLWAMTTGNDFVFLPRQFLSKLAMCRLWVLDDVIDFKISVNVDLAEALRQAGYPTVIAL</sequence>
<comment type="caution">
    <text evidence="2">The sequence shown here is derived from an EMBL/GenBank/DDBJ whole genome shotgun (WGS) entry which is preliminary data.</text>
</comment>
<keyword evidence="1" id="KW-1133">Transmembrane helix</keyword>
<dbReference type="AlphaFoldDB" id="A0A1Q9ENG0"/>
<evidence type="ECO:0000256" key="1">
    <source>
        <dbReference type="SAM" id="Phobius"/>
    </source>
</evidence>
<dbReference type="Proteomes" id="UP000186817">
    <property type="component" value="Unassembled WGS sequence"/>
</dbReference>
<dbReference type="EMBL" id="LSRX01000107">
    <property type="protein sequence ID" value="OLQ08928.1"/>
    <property type="molecule type" value="Genomic_DNA"/>
</dbReference>